<dbReference type="AlphaFoldDB" id="X0SWL9"/>
<dbReference type="InterPro" id="IPR050190">
    <property type="entry name" value="UPF0213_domain"/>
</dbReference>
<dbReference type="PANTHER" id="PTHR34477">
    <property type="entry name" value="UPF0213 PROTEIN YHBQ"/>
    <property type="match status" value="1"/>
</dbReference>
<dbReference type="InterPro" id="IPR000305">
    <property type="entry name" value="GIY-YIG_endonuc"/>
</dbReference>
<proteinExistence type="predicted"/>
<dbReference type="Pfam" id="PF01541">
    <property type="entry name" value="GIY-YIG"/>
    <property type="match status" value="1"/>
</dbReference>
<reference evidence="2" key="1">
    <citation type="journal article" date="2014" name="Front. Microbiol.">
        <title>High frequency of phylogenetically diverse reductive dehalogenase-homologous genes in deep subseafloor sedimentary metagenomes.</title>
        <authorList>
            <person name="Kawai M."/>
            <person name="Futagami T."/>
            <person name="Toyoda A."/>
            <person name="Takaki Y."/>
            <person name="Nishi S."/>
            <person name="Hori S."/>
            <person name="Arai W."/>
            <person name="Tsubouchi T."/>
            <person name="Morono Y."/>
            <person name="Uchiyama I."/>
            <person name="Ito T."/>
            <person name="Fujiyama A."/>
            <person name="Inagaki F."/>
            <person name="Takami H."/>
        </authorList>
    </citation>
    <scope>NUCLEOTIDE SEQUENCE</scope>
    <source>
        <strain evidence="2">Expedition CK06-06</strain>
    </source>
</reference>
<dbReference type="PROSITE" id="PS50164">
    <property type="entry name" value="GIY_YIG"/>
    <property type="match status" value="1"/>
</dbReference>
<feature type="domain" description="GIY-YIG" evidence="1">
    <location>
        <begin position="1"/>
        <end position="64"/>
    </location>
</feature>
<protein>
    <recommendedName>
        <fullName evidence="1">GIY-YIG domain-containing protein</fullName>
    </recommendedName>
</protein>
<evidence type="ECO:0000313" key="2">
    <source>
        <dbReference type="EMBL" id="GAF85588.1"/>
    </source>
</evidence>
<dbReference type="PANTHER" id="PTHR34477:SF1">
    <property type="entry name" value="UPF0213 PROTEIN YHBQ"/>
    <property type="match status" value="1"/>
</dbReference>
<evidence type="ECO:0000259" key="1">
    <source>
        <dbReference type="PROSITE" id="PS50164"/>
    </source>
</evidence>
<dbReference type="InterPro" id="IPR035901">
    <property type="entry name" value="GIY-YIG_endonuc_sf"/>
</dbReference>
<dbReference type="EMBL" id="BARS01001109">
    <property type="protein sequence ID" value="GAF85588.1"/>
    <property type="molecule type" value="Genomic_DNA"/>
</dbReference>
<organism evidence="2">
    <name type="scientific">marine sediment metagenome</name>
    <dbReference type="NCBI Taxonomy" id="412755"/>
    <lineage>
        <taxon>unclassified sequences</taxon>
        <taxon>metagenomes</taxon>
        <taxon>ecological metagenomes</taxon>
    </lineage>
</organism>
<comment type="caution">
    <text evidence="2">The sequence shown here is derived from an EMBL/GenBank/DDBJ whole genome shotgun (WGS) entry which is preliminary data.</text>
</comment>
<sequence>MTAWFYMLLLRSGALYCGATTDLDRRYREHERGKACRTTRLDPPVGLVCTERFETFAAARWREA</sequence>
<accession>X0SWL9</accession>
<dbReference type="Gene3D" id="3.40.1440.10">
    <property type="entry name" value="GIY-YIG endonuclease"/>
    <property type="match status" value="1"/>
</dbReference>
<gene>
    <name evidence="2" type="ORF">S01H1_02327</name>
</gene>
<dbReference type="SUPFAM" id="SSF82771">
    <property type="entry name" value="GIY-YIG endonuclease"/>
    <property type="match status" value="1"/>
</dbReference>
<name>X0SWL9_9ZZZZ</name>